<evidence type="ECO:0000313" key="3">
    <source>
        <dbReference type="Proteomes" id="UP001296873"/>
    </source>
</evidence>
<dbReference type="EMBL" id="NRRL01000136">
    <property type="protein sequence ID" value="MBK1671004.1"/>
    <property type="molecule type" value="Genomic_DNA"/>
</dbReference>
<feature type="domain" description="Transposase IS66 central" evidence="1">
    <location>
        <begin position="13"/>
        <end position="177"/>
    </location>
</feature>
<comment type="caution">
    <text evidence="2">The sequence shown here is derived from an EMBL/GenBank/DDBJ whole genome shotgun (WGS) entry which is preliminary data.</text>
</comment>
<organism evidence="2 3">
    <name type="scientific">Rhodovibrio sodomensis</name>
    <dbReference type="NCBI Taxonomy" id="1088"/>
    <lineage>
        <taxon>Bacteria</taxon>
        <taxon>Pseudomonadati</taxon>
        <taxon>Pseudomonadota</taxon>
        <taxon>Alphaproteobacteria</taxon>
        <taxon>Rhodospirillales</taxon>
        <taxon>Rhodovibrionaceae</taxon>
        <taxon>Rhodovibrio</taxon>
    </lineage>
</organism>
<evidence type="ECO:0000259" key="1">
    <source>
        <dbReference type="Pfam" id="PF03050"/>
    </source>
</evidence>
<name>A0ABS1DKI3_9PROT</name>
<dbReference type="PANTHER" id="PTHR33678:SF1">
    <property type="entry name" value="BLL1576 PROTEIN"/>
    <property type="match status" value="1"/>
</dbReference>
<dbReference type="InterPro" id="IPR004291">
    <property type="entry name" value="Transposase_IS66_central"/>
</dbReference>
<dbReference type="NCBIfam" id="NF033517">
    <property type="entry name" value="transpos_IS66"/>
    <property type="match status" value="1"/>
</dbReference>
<dbReference type="Pfam" id="PF03050">
    <property type="entry name" value="DDE_Tnp_IS66"/>
    <property type="match status" value="1"/>
</dbReference>
<dbReference type="PANTHER" id="PTHR33678">
    <property type="entry name" value="BLL1576 PROTEIN"/>
    <property type="match status" value="1"/>
</dbReference>
<dbReference type="InterPro" id="IPR052344">
    <property type="entry name" value="Transposase-related"/>
</dbReference>
<sequence length="177" mass="19907">MQAPAPEQPVEGGYATYTLIAQIAVGRWAWHLPLYRQAKMLAGQGIIIDRSTLATWMARAAWWLRPLHECLLKAVLAQQRVYCDDTPLPVLAPGTGRTKTGRFWAYAIDDRLWSGPAPPAVAYLYAEDRKARHMVEHLKSFTGILQVDGYQGYGQLADREALPITLAYCLAHARRKF</sequence>
<reference evidence="2 3" key="1">
    <citation type="journal article" date="2020" name="Microorganisms">
        <title>Osmotic Adaptation and Compatible Solute Biosynthesis of Phototrophic Bacteria as Revealed from Genome Analyses.</title>
        <authorList>
            <person name="Imhoff J.F."/>
            <person name="Rahn T."/>
            <person name="Kunzel S."/>
            <person name="Keller A."/>
            <person name="Neulinger S.C."/>
        </authorList>
    </citation>
    <scope>NUCLEOTIDE SEQUENCE [LARGE SCALE GENOMIC DNA]</scope>
    <source>
        <strain evidence="2 3">DSM 9895</strain>
    </source>
</reference>
<gene>
    <name evidence="2" type="ORF">CKO28_23640</name>
</gene>
<keyword evidence="3" id="KW-1185">Reference proteome</keyword>
<dbReference type="Proteomes" id="UP001296873">
    <property type="component" value="Unassembled WGS sequence"/>
</dbReference>
<evidence type="ECO:0000313" key="2">
    <source>
        <dbReference type="EMBL" id="MBK1671004.1"/>
    </source>
</evidence>
<protein>
    <submittedName>
        <fullName evidence="2">IS66 family transposase</fullName>
    </submittedName>
</protein>
<feature type="non-terminal residue" evidence="2">
    <location>
        <position position="177"/>
    </location>
</feature>
<proteinExistence type="predicted"/>
<accession>A0ABS1DKI3</accession>